<reference evidence="1" key="1">
    <citation type="journal article" date="2021" name="PeerJ">
        <title>Extensive microbial diversity within the chicken gut microbiome revealed by metagenomics and culture.</title>
        <authorList>
            <person name="Gilroy R."/>
            <person name="Ravi A."/>
            <person name="Getino M."/>
            <person name="Pursley I."/>
            <person name="Horton D.L."/>
            <person name="Alikhan N.F."/>
            <person name="Baker D."/>
            <person name="Gharbi K."/>
            <person name="Hall N."/>
            <person name="Watson M."/>
            <person name="Adriaenssens E.M."/>
            <person name="Foster-Nyarko E."/>
            <person name="Jarju S."/>
            <person name="Secka A."/>
            <person name="Antonio M."/>
            <person name="Oren A."/>
            <person name="Chaudhuri R.R."/>
            <person name="La Ragione R."/>
            <person name="Hildebrand F."/>
            <person name="Pallen M.J."/>
        </authorList>
    </citation>
    <scope>NUCLEOTIDE SEQUENCE</scope>
    <source>
        <strain evidence="1">4376</strain>
    </source>
</reference>
<reference evidence="1" key="2">
    <citation type="submission" date="2021-04" db="EMBL/GenBank/DDBJ databases">
        <authorList>
            <person name="Gilroy R."/>
        </authorList>
    </citation>
    <scope>NUCLEOTIDE SEQUENCE</scope>
    <source>
        <strain evidence="1">4376</strain>
    </source>
</reference>
<sequence>MSRHRAVQGGEVTIKSGAMDCAKAFSVMQEYADIEPTMEAGQANFQEIQGWGCTVPSTKRAVETGCAAICELPQRNGVSIGIPIP</sequence>
<comment type="caution">
    <text evidence="1">The sequence shown here is derived from an EMBL/GenBank/DDBJ whole genome shotgun (WGS) entry which is preliminary data.</text>
</comment>
<dbReference type="Proteomes" id="UP000824189">
    <property type="component" value="Unassembled WGS sequence"/>
</dbReference>
<accession>A0A9D1RZE8</accession>
<protein>
    <submittedName>
        <fullName evidence="1">Uncharacterized protein</fullName>
    </submittedName>
</protein>
<name>A0A9D1RZE8_9CORY</name>
<proteinExistence type="predicted"/>
<gene>
    <name evidence="1" type="ORF">H9867_03030</name>
</gene>
<evidence type="ECO:0000313" key="1">
    <source>
        <dbReference type="EMBL" id="HIW95452.1"/>
    </source>
</evidence>
<organism evidence="1 2">
    <name type="scientific">Candidatus Corynebacterium gallistercoris</name>
    <dbReference type="NCBI Taxonomy" id="2838530"/>
    <lineage>
        <taxon>Bacteria</taxon>
        <taxon>Bacillati</taxon>
        <taxon>Actinomycetota</taxon>
        <taxon>Actinomycetes</taxon>
        <taxon>Mycobacteriales</taxon>
        <taxon>Corynebacteriaceae</taxon>
        <taxon>Corynebacterium</taxon>
    </lineage>
</organism>
<dbReference type="AlphaFoldDB" id="A0A9D1RZE8"/>
<dbReference type="EMBL" id="DXFZ01000036">
    <property type="protein sequence ID" value="HIW95452.1"/>
    <property type="molecule type" value="Genomic_DNA"/>
</dbReference>
<evidence type="ECO:0000313" key="2">
    <source>
        <dbReference type="Proteomes" id="UP000824189"/>
    </source>
</evidence>